<dbReference type="GO" id="GO:0009231">
    <property type="term" value="P:riboflavin biosynthetic process"/>
    <property type="evidence" value="ECO:0007669"/>
    <property type="project" value="UniProtKB-UniPathway"/>
</dbReference>
<evidence type="ECO:0000259" key="17">
    <source>
        <dbReference type="PROSITE" id="PS51747"/>
    </source>
</evidence>
<dbReference type="InterPro" id="IPR016192">
    <property type="entry name" value="APOBEC/CMP_deaminase_Zn-bd"/>
</dbReference>
<evidence type="ECO:0000256" key="1">
    <source>
        <dbReference type="ARBA" id="ARBA00002151"/>
    </source>
</evidence>
<evidence type="ECO:0000256" key="13">
    <source>
        <dbReference type="PIRNR" id="PIRNR006769"/>
    </source>
</evidence>
<comment type="pathway">
    <text evidence="2 13">Cofactor biosynthesis; riboflavin biosynthesis; 5-amino-6-(D-ribitylamino)uracil from GTP: step 2/4.</text>
</comment>
<feature type="binding site" evidence="15">
    <location>
        <position position="203"/>
    </location>
    <ligand>
        <name>substrate</name>
    </ligand>
</feature>
<keyword evidence="12" id="KW-0511">Multifunctional enzyme</keyword>
<evidence type="ECO:0000256" key="4">
    <source>
        <dbReference type="ARBA" id="ARBA00005259"/>
    </source>
</evidence>
<keyword evidence="11 13" id="KW-0560">Oxidoreductase</keyword>
<dbReference type="InterPro" id="IPR002734">
    <property type="entry name" value="RibDG_C"/>
</dbReference>
<dbReference type="Gene3D" id="3.40.140.10">
    <property type="entry name" value="Cytidine Deaminase, domain 2"/>
    <property type="match status" value="1"/>
</dbReference>
<dbReference type="Gene3D" id="3.40.430.10">
    <property type="entry name" value="Dihydrofolate Reductase, subunit A"/>
    <property type="match status" value="1"/>
</dbReference>
<dbReference type="RefSeq" id="WP_028498447.1">
    <property type="nucleotide sequence ID" value="NZ_CP028519.1"/>
</dbReference>
<feature type="active site" description="Proton donor" evidence="14">
    <location>
        <position position="55"/>
    </location>
</feature>
<dbReference type="PROSITE" id="PS00903">
    <property type="entry name" value="CYT_DCMP_DEAMINASES_1"/>
    <property type="match status" value="1"/>
</dbReference>
<dbReference type="AlphaFoldDB" id="A0A2U3THP4"/>
<evidence type="ECO:0000256" key="5">
    <source>
        <dbReference type="ARBA" id="ARBA00007417"/>
    </source>
</evidence>
<comment type="pathway">
    <text evidence="3 13">Cofactor biosynthesis; riboflavin biosynthesis; 5-amino-6-(D-ribitylamino)uracil from GTP: step 3/4.</text>
</comment>
<feature type="domain" description="CMP/dCMP-type deaminase" evidence="17">
    <location>
        <begin position="4"/>
        <end position="126"/>
    </location>
</feature>
<dbReference type="GO" id="GO:0008835">
    <property type="term" value="F:diaminohydroxyphosphoribosylaminopyrimidine deaminase activity"/>
    <property type="evidence" value="ECO:0007669"/>
    <property type="project" value="UniProtKB-EC"/>
</dbReference>
<feature type="binding site" evidence="15">
    <location>
        <position position="207"/>
    </location>
    <ligand>
        <name>substrate</name>
    </ligand>
</feature>
<evidence type="ECO:0000256" key="7">
    <source>
        <dbReference type="ARBA" id="ARBA00022723"/>
    </source>
</evidence>
<feature type="binding site" evidence="15">
    <location>
        <position position="244"/>
    </location>
    <ligand>
        <name>NADP(+)</name>
        <dbReference type="ChEBI" id="CHEBI:58349"/>
    </ligand>
</feature>
<comment type="similarity">
    <text evidence="4 13">In the N-terminal section; belongs to the cytidine and deoxycytidylate deaminase family.</text>
</comment>
<feature type="binding site" evidence="16">
    <location>
        <position position="53"/>
    </location>
    <ligand>
        <name>Zn(2+)</name>
        <dbReference type="ChEBI" id="CHEBI:29105"/>
        <note>catalytic</note>
    </ligand>
</feature>
<organism evidence="18 19">
    <name type="scientific">Microvirgula aerodenitrificans</name>
    <dbReference type="NCBI Taxonomy" id="57480"/>
    <lineage>
        <taxon>Bacteria</taxon>
        <taxon>Pseudomonadati</taxon>
        <taxon>Pseudomonadota</taxon>
        <taxon>Betaproteobacteria</taxon>
        <taxon>Neisseriales</taxon>
        <taxon>Aquaspirillaceae</taxon>
        <taxon>Microvirgula</taxon>
    </lineage>
</organism>
<keyword evidence="19" id="KW-1185">Reference proteome</keyword>
<comment type="similarity">
    <text evidence="5 13">In the C-terminal section; belongs to the HTP reductase family.</text>
</comment>
<dbReference type="NCBIfam" id="TIGR00227">
    <property type="entry name" value="ribD_Cterm"/>
    <property type="match status" value="1"/>
</dbReference>
<evidence type="ECO:0000256" key="12">
    <source>
        <dbReference type="ARBA" id="ARBA00023268"/>
    </source>
</evidence>
<keyword evidence="9 13" id="KW-0862">Zinc</keyword>
<evidence type="ECO:0000256" key="11">
    <source>
        <dbReference type="ARBA" id="ARBA00023002"/>
    </source>
</evidence>
<feature type="binding site" evidence="15">
    <location>
        <position position="173"/>
    </location>
    <ligand>
        <name>NADP(+)</name>
        <dbReference type="ChEBI" id="CHEBI:58349"/>
    </ligand>
</feature>
<dbReference type="PIRSF" id="PIRSF006769">
    <property type="entry name" value="RibD"/>
    <property type="match status" value="1"/>
</dbReference>
<evidence type="ECO:0000313" key="18">
    <source>
        <dbReference type="EMBL" id="AVY92944.1"/>
    </source>
</evidence>
<feature type="binding site" evidence="15">
    <location>
        <position position="187"/>
    </location>
    <ligand>
        <name>substrate</name>
    </ligand>
</feature>
<dbReference type="Pfam" id="PF01872">
    <property type="entry name" value="RibD_C"/>
    <property type="match status" value="1"/>
</dbReference>
<comment type="cofactor">
    <cofactor evidence="13 16">
        <name>Zn(2+)</name>
        <dbReference type="ChEBI" id="CHEBI:29105"/>
    </cofactor>
    <text evidence="13 16">Binds 1 zinc ion.</text>
</comment>
<dbReference type="EC" id="1.1.1.193" evidence="13"/>
<keyword evidence="8 13" id="KW-0378">Hydrolase</keyword>
<dbReference type="InterPro" id="IPR002125">
    <property type="entry name" value="CMP_dCMP_dom"/>
</dbReference>
<dbReference type="OrthoDB" id="9800865at2"/>
<dbReference type="InterPro" id="IPR024072">
    <property type="entry name" value="DHFR-like_dom_sf"/>
</dbReference>
<evidence type="ECO:0000256" key="16">
    <source>
        <dbReference type="PIRSR" id="PIRSR006769-3"/>
    </source>
</evidence>
<evidence type="ECO:0000256" key="2">
    <source>
        <dbReference type="ARBA" id="ARBA00004882"/>
    </source>
</evidence>
<evidence type="ECO:0000256" key="15">
    <source>
        <dbReference type="PIRSR" id="PIRSR006769-2"/>
    </source>
</evidence>
<evidence type="ECO:0000256" key="6">
    <source>
        <dbReference type="ARBA" id="ARBA00022619"/>
    </source>
</evidence>
<dbReference type="KEGG" id="maer:DAI18_01970"/>
<feature type="binding site" evidence="15">
    <location>
        <begin position="314"/>
        <end position="320"/>
    </location>
    <ligand>
        <name>NADP(+)</name>
        <dbReference type="ChEBI" id="CHEBI:58349"/>
    </ligand>
</feature>
<feature type="binding site" evidence="16">
    <location>
        <position position="87"/>
    </location>
    <ligand>
        <name>Zn(2+)</name>
        <dbReference type="ChEBI" id="CHEBI:29105"/>
        <note>catalytic</note>
    </ligand>
</feature>
<dbReference type="InterPro" id="IPR011549">
    <property type="entry name" value="RibD_C"/>
</dbReference>
<protein>
    <recommendedName>
        <fullName evidence="13">Riboflavin biosynthesis protein RibD</fullName>
    </recommendedName>
    <domain>
        <recommendedName>
            <fullName evidence="13">Diaminohydroxyphosphoribosylaminopyrimidine deaminase</fullName>
            <shortName evidence="13">DRAP deaminase</shortName>
            <ecNumber evidence="13">3.5.4.26</ecNumber>
        </recommendedName>
        <alternativeName>
            <fullName evidence="13">Riboflavin-specific deaminase</fullName>
        </alternativeName>
    </domain>
    <domain>
        <recommendedName>
            <fullName evidence="13">5-amino-6-(5-phosphoribosylamino)uracil reductase</fullName>
            <ecNumber evidence="13">1.1.1.193</ecNumber>
        </recommendedName>
        <alternativeName>
            <fullName evidence="13">HTP reductase</fullName>
        </alternativeName>
    </domain>
</protein>
<dbReference type="STRING" id="1122240.GCA_000620105_01057"/>
<dbReference type="SUPFAM" id="SSF53597">
    <property type="entry name" value="Dihydrofolate reductase-like"/>
    <property type="match status" value="1"/>
</dbReference>
<dbReference type="PANTHER" id="PTHR38011:SF7">
    <property type="entry name" value="2,5-DIAMINO-6-RIBOSYLAMINO-4(3H)-PYRIMIDINONE 5'-PHOSPHATE REDUCTASE"/>
    <property type="match status" value="1"/>
</dbReference>
<keyword evidence="7 13" id="KW-0479">Metal-binding</keyword>
<dbReference type="InterPro" id="IPR004794">
    <property type="entry name" value="Eubact_RibD"/>
</dbReference>
<accession>A0A2U3THP4</accession>
<feature type="binding site" evidence="16">
    <location>
        <position position="78"/>
    </location>
    <ligand>
        <name>Zn(2+)</name>
        <dbReference type="ChEBI" id="CHEBI:29105"/>
        <note>catalytic</note>
    </ligand>
</feature>
<keyword evidence="10 13" id="KW-0521">NADP</keyword>
<dbReference type="Proteomes" id="UP000244173">
    <property type="component" value="Chromosome"/>
</dbReference>
<dbReference type="GO" id="GO:0008270">
    <property type="term" value="F:zinc ion binding"/>
    <property type="evidence" value="ECO:0007669"/>
    <property type="project" value="InterPro"/>
</dbReference>
<name>A0A2U3THP4_9NEIS</name>
<keyword evidence="6 13" id="KW-0686">Riboflavin biosynthesis</keyword>
<sequence length="381" mass="40188">MFTAEDHLHMSRALQLAALGMRTTSPNPRVGCVIVNRGRIVGEGWHVAAGTPHAEPHALAQAGELARGATAYVTLEPCSHHGRTPPCADALVGAGLARVVVASTDPNPLVAGQGMARLRAAGILAESGLMEAEALALNRGFMSRMTRGRPWVTVKLGMSLDGKTALDDGRSQWITGPAARRDVMRLRAESCAILTGSGTVMADDPQLTVRGIDPLQPPADCMSPAAALMREQPLRRPLRAVVDSRLATSPVRAIYLNGGVRLYTCVSEGARHAPYIGHGNLVRVVPAPNGRVDLSAIVADLGLQGCNNLLVEAGMGLAGAVLRAGLLDELVCYVAPAIIGHQALGAFNLPPLASLEDKVRLAWHDVRPVGDDLRLTLRPVR</sequence>
<feature type="binding site" evidence="15">
    <location>
        <position position="157"/>
    </location>
    <ligand>
        <name>NADP(+)</name>
        <dbReference type="ChEBI" id="CHEBI:58349"/>
    </ligand>
</feature>
<dbReference type="Pfam" id="PF00383">
    <property type="entry name" value="dCMP_cyt_deam_1"/>
    <property type="match status" value="1"/>
</dbReference>
<dbReference type="GO" id="GO:0008703">
    <property type="term" value="F:5-amino-6-(5-phosphoribosylamino)uracil reductase activity"/>
    <property type="evidence" value="ECO:0007669"/>
    <property type="project" value="UniProtKB-EC"/>
</dbReference>
<dbReference type="UniPathway" id="UPA00275">
    <property type="reaction ID" value="UER00401"/>
</dbReference>
<evidence type="ECO:0000256" key="3">
    <source>
        <dbReference type="ARBA" id="ARBA00004910"/>
    </source>
</evidence>
<feature type="binding site" evidence="15">
    <location>
        <position position="312"/>
    </location>
    <ligand>
        <name>substrate</name>
    </ligand>
</feature>
<dbReference type="FunFam" id="3.40.140.10:FF:000025">
    <property type="entry name" value="Riboflavin biosynthesis protein RibD"/>
    <property type="match status" value="1"/>
</dbReference>
<dbReference type="PROSITE" id="PS51747">
    <property type="entry name" value="CYT_DCMP_DEAMINASES_2"/>
    <property type="match status" value="1"/>
</dbReference>
<reference evidence="18 19" key="1">
    <citation type="submission" date="2018-04" db="EMBL/GenBank/DDBJ databases">
        <title>Denitrifier Microvirgula.</title>
        <authorList>
            <person name="Anderson E."/>
            <person name="Jang J."/>
            <person name="Ishii S."/>
        </authorList>
    </citation>
    <scope>NUCLEOTIDE SEQUENCE [LARGE SCALE GENOMIC DNA]</scope>
    <source>
        <strain evidence="18 19">BE2.4</strain>
    </source>
</reference>
<feature type="binding site" evidence="15">
    <location>
        <position position="210"/>
    </location>
    <ligand>
        <name>substrate</name>
    </ligand>
</feature>
<evidence type="ECO:0000256" key="9">
    <source>
        <dbReference type="ARBA" id="ARBA00022833"/>
    </source>
</evidence>
<comment type="function">
    <text evidence="1 13">Converts 2,5-diamino-6-(ribosylamino)-4(3h)-pyrimidinone 5'-phosphate into 5-amino-6-(ribosylamino)-2,4(1h,3h)-pyrimidinedione 5'-phosphate.</text>
</comment>
<dbReference type="EMBL" id="CP028519">
    <property type="protein sequence ID" value="AVY92944.1"/>
    <property type="molecule type" value="Genomic_DNA"/>
</dbReference>
<comment type="catalytic activity">
    <reaction evidence="13">
        <text>5-amino-6-(5-phospho-D-ribitylamino)uracil + NADP(+) = 5-amino-6-(5-phospho-D-ribosylamino)uracil + NADPH + H(+)</text>
        <dbReference type="Rhea" id="RHEA:17845"/>
        <dbReference type="ChEBI" id="CHEBI:15378"/>
        <dbReference type="ChEBI" id="CHEBI:57783"/>
        <dbReference type="ChEBI" id="CHEBI:58349"/>
        <dbReference type="ChEBI" id="CHEBI:58421"/>
        <dbReference type="ChEBI" id="CHEBI:58453"/>
        <dbReference type="EC" id="1.1.1.193"/>
    </reaction>
</comment>
<dbReference type="PANTHER" id="PTHR38011">
    <property type="entry name" value="DIHYDROFOLATE REDUCTASE FAMILY PROTEIN (AFU_ORTHOLOGUE AFUA_8G06820)"/>
    <property type="match status" value="1"/>
</dbReference>
<dbReference type="GO" id="GO:0050661">
    <property type="term" value="F:NADP binding"/>
    <property type="evidence" value="ECO:0007669"/>
    <property type="project" value="InterPro"/>
</dbReference>
<proteinExistence type="inferred from homology"/>
<evidence type="ECO:0000256" key="8">
    <source>
        <dbReference type="ARBA" id="ARBA00022801"/>
    </source>
</evidence>
<comment type="catalytic activity">
    <reaction evidence="13">
        <text>2,5-diamino-6-hydroxy-4-(5-phosphoribosylamino)-pyrimidine + H2O + H(+) = 5-amino-6-(5-phospho-D-ribosylamino)uracil + NH4(+)</text>
        <dbReference type="Rhea" id="RHEA:21868"/>
        <dbReference type="ChEBI" id="CHEBI:15377"/>
        <dbReference type="ChEBI" id="CHEBI:15378"/>
        <dbReference type="ChEBI" id="CHEBI:28938"/>
        <dbReference type="ChEBI" id="CHEBI:58453"/>
        <dbReference type="ChEBI" id="CHEBI:58614"/>
        <dbReference type="EC" id="3.5.4.26"/>
    </reaction>
</comment>
<evidence type="ECO:0000313" key="19">
    <source>
        <dbReference type="Proteomes" id="UP000244173"/>
    </source>
</evidence>
<dbReference type="EC" id="3.5.4.26" evidence="13"/>
<gene>
    <name evidence="18" type="primary">ribD</name>
    <name evidence="18" type="ORF">DAI18_01970</name>
</gene>
<feature type="binding site" evidence="15">
    <location>
        <position position="199"/>
    </location>
    <ligand>
        <name>NADP(+)</name>
        <dbReference type="ChEBI" id="CHEBI:58349"/>
    </ligand>
</feature>
<dbReference type="InterPro" id="IPR050765">
    <property type="entry name" value="Riboflavin_Biosynth_HTPR"/>
</dbReference>
<dbReference type="InterPro" id="IPR016193">
    <property type="entry name" value="Cytidine_deaminase-like"/>
</dbReference>
<dbReference type="NCBIfam" id="TIGR00326">
    <property type="entry name" value="eubact_ribD"/>
    <property type="match status" value="1"/>
</dbReference>
<evidence type="ECO:0000256" key="10">
    <source>
        <dbReference type="ARBA" id="ARBA00022857"/>
    </source>
</evidence>
<feature type="binding site" evidence="15">
    <location>
        <position position="171"/>
    </location>
    <ligand>
        <name>substrate</name>
    </ligand>
</feature>
<dbReference type="CDD" id="cd01284">
    <property type="entry name" value="Riboflavin_deaminase-reductase"/>
    <property type="match status" value="1"/>
</dbReference>
<dbReference type="SUPFAM" id="SSF53927">
    <property type="entry name" value="Cytidine deaminase-like"/>
    <property type="match status" value="1"/>
</dbReference>
<evidence type="ECO:0000256" key="14">
    <source>
        <dbReference type="PIRSR" id="PIRSR006769-1"/>
    </source>
</evidence>